<sequence>MALSAPLAQAQSDDKAYCAQLSELYRKYVQNATGRRVDVEALQALDDCSRGKPASAIPVLEKRLRDAKITPPGGGEFKP</sequence>
<dbReference type="Proteomes" id="UP000321058">
    <property type="component" value="Unassembled WGS sequence"/>
</dbReference>
<dbReference type="EMBL" id="BKAJ01000057">
    <property type="protein sequence ID" value="GEP56186.1"/>
    <property type="molecule type" value="Genomic_DNA"/>
</dbReference>
<keyword evidence="2" id="KW-1185">Reference proteome</keyword>
<evidence type="ECO:0000313" key="1">
    <source>
        <dbReference type="EMBL" id="GEP56186.1"/>
    </source>
</evidence>
<organism evidence="1 2">
    <name type="scientific">Reyranella soli</name>
    <dbReference type="NCBI Taxonomy" id="1230389"/>
    <lineage>
        <taxon>Bacteria</taxon>
        <taxon>Pseudomonadati</taxon>
        <taxon>Pseudomonadota</taxon>
        <taxon>Alphaproteobacteria</taxon>
        <taxon>Hyphomicrobiales</taxon>
        <taxon>Reyranellaceae</taxon>
        <taxon>Reyranella</taxon>
    </lineage>
</organism>
<protein>
    <submittedName>
        <fullName evidence="1">Uncharacterized protein</fullName>
    </submittedName>
</protein>
<comment type="caution">
    <text evidence="1">The sequence shown here is derived from an EMBL/GenBank/DDBJ whole genome shotgun (WGS) entry which is preliminary data.</text>
</comment>
<dbReference type="AlphaFoldDB" id="A0A512NB59"/>
<name>A0A512NB59_9HYPH</name>
<reference evidence="1 2" key="1">
    <citation type="submission" date="2019-07" db="EMBL/GenBank/DDBJ databases">
        <title>Whole genome shotgun sequence of Reyranella soli NBRC 108950.</title>
        <authorList>
            <person name="Hosoyama A."/>
            <person name="Uohara A."/>
            <person name="Ohji S."/>
            <person name="Ichikawa N."/>
        </authorList>
    </citation>
    <scope>NUCLEOTIDE SEQUENCE [LARGE SCALE GENOMIC DNA]</scope>
    <source>
        <strain evidence="1 2">NBRC 108950</strain>
    </source>
</reference>
<evidence type="ECO:0000313" key="2">
    <source>
        <dbReference type="Proteomes" id="UP000321058"/>
    </source>
</evidence>
<gene>
    <name evidence="1" type="ORF">RSO01_33520</name>
</gene>
<accession>A0A512NB59</accession>
<proteinExistence type="predicted"/>